<evidence type="ECO:0000256" key="1">
    <source>
        <dbReference type="ARBA" id="ARBA00022603"/>
    </source>
</evidence>
<protein>
    <submittedName>
        <fullName evidence="6">Class I SAM-dependent methyltransferase</fullName>
    </submittedName>
</protein>
<keyword evidence="2 6" id="KW-0808">Transferase</keyword>
<dbReference type="GO" id="GO:0032259">
    <property type="term" value="P:methylation"/>
    <property type="evidence" value="ECO:0007669"/>
    <property type="project" value="UniProtKB-KW"/>
</dbReference>
<comment type="caution">
    <text evidence="6">The sequence shown here is derived from an EMBL/GenBank/DDBJ whole genome shotgun (WGS) entry which is preliminary data.</text>
</comment>
<dbReference type="AlphaFoldDB" id="A0A3M2LI06"/>
<dbReference type="RefSeq" id="WP_122185416.1">
    <property type="nucleotide sequence ID" value="NZ_RFFJ01000133.1"/>
</dbReference>
<dbReference type="CDD" id="cd02440">
    <property type="entry name" value="AdoMet_MTases"/>
    <property type="match status" value="1"/>
</dbReference>
<organism evidence="6 7">
    <name type="scientific">Streptomyces triticirhizae</name>
    <dbReference type="NCBI Taxonomy" id="2483353"/>
    <lineage>
        <taxon>Bacteria</taxon>
        <taxon>Bacillati</taxon>
        <taxon>Actinomycetota</taxon>
        <taxon>Actinomycetes</taxon>
        <taxon>Kitasatosporales</taxon>
        <taxon>Streptomycetaceae</taxon>
        <taxon>Streptomyces</taxon>
    </lineage>
</organism>
<proteinExistence type="predicted"/>
<dbReference type="SUPFAM" id="SSF53335">
    <property type="entry name" value="S-adenosyl-L-methionine-dependent methyltransferases"/>
    <property type="match status" value="1"/>
</dbReference>
<sequence>MHWYEDDDFWVDFAPVMFSDRRRAEIAELVATSPLFDHPPGTRVLDLACGPALYAVPLARRGCHVTGVDLSRPMLERARAACAEAGVEVRLVRGDMLTHVEPETYDEAINVFTSFGYFERRDDNLTVLRNVLASLRPGGRLLVDVMGREVVAGWIGRPQVVELPDALVFQRDTVLDEWTRLRTDWTLVRGDRAREVSITAFLYSAAELRALFAEAGFVDIEVYGDFDRSPYDQRARRLVVRGTRPAVSPAQDPDVPATPAGQEGEDDA</sequence>
<dbReference type="Pfam" id="PF13649">
    <property type="entry name" value="Methyltransf_25"/>
    <property type="match status" value="1"/>
</dbReference>
<evidence type="ECO:0000256" key="4">
    <source>
        <dbReference type="SAM" id="MobiDB-lite"/>
    </source>
</evidence>
<dbReference type="GO" id="GO:0008168">
    <property type="term" value="F:methyltransferase activity"/>
    <property type="evidence" value="ECO:0007669"/>
    <property type="project" value="UniProtKB-KW"/>
</dbReference>
<evidence type="ECO:0000256" key="3">
    <source>
        <dbReference type="ARBA" id="ARBA00022691"/>
    </source>
</evidence>
<keyword evidence="3" id="KW-0949">S-adenosyl-L-methionine</keyword>
<keyword evidence="7" id="KW-1185">Reference proteome</keyword>
<dbReference type="PANTHER" id="PTHR43464:SF19">
    <property type="entry name" value="UBIQUINONE BIOSYNTHESIS O-METHYLTRANSFERASE, MITOCHONDRIAL"/>
    <property type="match status" value="1"/>
</dbReference>
<dbReference type="InterPro" id="IPR041698">
    <property type="entry name" value="Methyltransf_25"/>
</dbReference>
<dbReference type="EMBL" id="RFFJ01000133">
    <property type="protein sequence ID" value="RMI36756.1"/>
    <property type="molecule type" value="Genomic_DNA"/>
</dbReference>
<reference evidence="6 7" key="1">
    <citation type="submission" date="2018-10" db="EMBL/GenBank/DDBJ databases">
        <title>Isolation, diversity and antifungal activity of actinobacteria from wheat.</title>
        <authorList>
            <person name="Han C."/>
        </authorList>
    </citation>
    <scope>NUCLEOTIDE SEQUENCE [LARGE SCALE GENOMIC DNA]</scope>
    <source>
        <strain evidence="6 7">NEAU-YY642</strain>
    </source>
</reference>
<dbReference type="Gene3D" id="2.20.25.110">
    <property type="entry name" value="S-adenosyl-L-methionine-dependent methyltransferases"/>
    <property type="match status" value="1"/>
</dbReference>
<gene>
    <name evidence="6" type="ORF">EBN88_20710</name>
</gene>
<evidence type="ECO:0000256" key="2">
    <source>
        <dbReference type="ARBA" id="ARBA00022679"/>
    </source>
</evidence>
<accession>A0A3M2LI06</accession>
<dbReference type="PANTHER" id="PTHR43464">
    <property type="entry name" value="METHYLTRANSFERASE"/>
    <property type="match status" value="1"/>
</dbReference>
<feature type="domain" description="Methyltransferase" evidence="5">
    <location>
        <begin position="44"/>
        <end position="139"/>
    </location>
</feature>
<dbReference type="Gene3D" id="3.40.50.150">
    <property type="entry name" value="Vaccinia Virus protein VP39"/>
    <property type="match status" value="1"/>
</dbReference>
<keyword evidence="1 6" id="KW-0489">Methyltransferase</keyword>
<name>A0A3M2LI06_9ACTN</name>
<feature type="region of interest" description="Disordered" evidence="4">
    <location>
        <begin position="242"/>
        <end position="268"/>
    </location>
</feature>
<evidence type="ECO:0000259" key="5">
    <source>
        <dbReference type="Pfam" id="PF13649"/>
    </source>
</evidence>
<evidence type="ECO:0000313" key="7">
    <source>
        <dbReference type="Proteomes" id="UP000278673"/>
    </source>
</evidence>
<dbReference type="Proteomes" id="UP000278673">
    <property type="component" value="Unassembled WGS sequence"/>
</dbReference>
<evidence type="ECO:0000313" key="6">
    <source>
        <dbReference type="EMBL" id="RMI36756.1"/>
    </source>
</evidence>
<dbReference type="InterPro" id="IPR029063">
    <property type="entry name" value="SAM-dependent_MTases_sf"/>
</dbReference>